<accession>A0A9E8LY60</accession>
<gene>
    <name evidence="2" type="ORF">OE104_06340</name>
</gene>
<dbReference type="Pfam" id="PF00300">
    <property type="entry name" value="His_Phos_1"/>
    <property type="match status" value="1"/>
</dbReference>
<feature type="binding site" evidence="1">
    <location>
        <position position="61"/>
    </location>
    <ligand>
        <name>substrate</name>
    </ligand>
</feature>
<sequence>MQITFIRHLPTQWNKQNILQGKRDLPLLPITEQMEKEIIRNRHRLHSMKSPDLILTSSLKRTYQTARLYGFEPETDTLLDELDFGPFEGKKKAALFETFGDIWLDRPSELILGESVRNFEKRIFRFMEKYFSKSHILIFGHGCWIRGCLSLYYFGTIDKMNRLSVRNNEMIFLFPPNDFHRQKNKWKGLSTG</sequence>
<dbReference type="RefSeq" id="WP_275418739.1">
    <property type="nucleotide sequence ID" value="NZ_CP106878.1"/>
</dbReference>
<dbReference type="Gene3D" id="3.40.50.1240">
    <property type="entry name" value="Phosphoglycerate mutase-like"/>
    <property type="match status" value="1"/>
</dbReference>
<dbReference type="Proteomes" id="UP001164718">
    <property type="component" value="Chromosome"/>
</dbReference>
<name>A0A9E8LY60_9BACI</name>
<dbReference type="KEGG" id="faf:OE104_06340"/>
<dbReference type="InterPro" id="IPR029033">
    <property type="entry name" value="His_PPase_superfam"/>
</dbReference>
<evidence type="ECO:0000313" key="3">
    <source>
        <dbReference type="Proteomes" id="UP001164718"/>
    </source>
</evidence>
<organism evidence="2 3">
    <name type="scientific">Fervidibacillus albus</name>
    <dbReference type="NCBI Taxonomy" id="2980026"/>
    <lineage>
        <taxon>Bacteria</taxon>
        <taxon>Bacillati</taxon>
        <taxon>Bacillota</taxon>
        <taxon>Bacilli</taxon>
        <taxon>Bacillales</taxon>
        <taxon>Bacillaceae</taxon>
        <taxon>Fervidibacillus</taxon>
    </lineage>
</organism>
<proteinExistence type="predicted"/>
<dbReference type="SMART" id="SM00855">
    <property type="entry name" value="PGAM"/>
    <property type="match status" value="1"/>
</dbReference>
<evidence type="ECO:0000256" key="1">
    <source>
        <dbReference type="PIRSR" id="PIRSR613078-2"/>
    </source>
</evidence>
<evidence type="ECO:0000313" key="2">
    <source>
        <dbReference type="EMBL" id="WAA10929.1"/>
    </source>
</evidence>
<dbReference type="SUPFAM" id="SSF53254">
    <property type="entry name" value="Phosphoglycerate mutase-like"/>
    <property type="match status" value="1"/>
</dbReference>
<dbReference type="InterPro" id="IPR050275">
    <property type="entry name" value="PGM_Phosphatase"/>
</dbReference>
<dbReference type="GO" id="GO:0016791">
    <property type="term" value="F:phosphatase activity"/>
    <property type="evidence" value="ECO:0007669"/>
    <property type="project" value="TreeGrafter"/>
</dbReference>
<feature type="binding site" evidence="1">
    <location>
        <begin position="7"/>
        <end position="14"/>
    </location>
    <ligand>
        <name>substrate</name>
    </ligand>
</feature>
<dbReference type="EMBL" id="CP106878">
    <property type="protein sequence ID" value="WAA10929.1"/>
    <property type="molecule type" value="Genomic_DNA"/>
</dbReference>
<reference evidence="2" key="1">
    <citation type="submission" date="2022-09" db="EMBL/GenBank/DDBJ databases">
        <title>Complete Genomes of Fervidibacillus albus and Fervidibacillus halotolerans isolated from tidal flat sediments.</title>
        <authorList>
            <person name="Kwon K.K."/>
            <person name="Yang S.-H."/>
            <person name="Park M.J."/>
            <person name="Oh H.-M."/>
        </authorList>
    </citation>
    <scope>NUCLEOTIDE SEQUENCE</scope>
    <source>
        <strain evidence="2">MEBiC13591</strain>
    </source>
</reference>
<dbReference type="AlphaFoldDB" id="A0A9E8LY60"/>
<dbReference type="InterPro" id="IPR013078">
    <property type="entry name" value="His_Pase_superF_clade-1"/>
</dbReference>
<protein>
    <submittedName>
        <fullName evidence="2">Histidine phosphatase family protein</fullName>
    </submittedName>
</protein>
<dbReference type="PANTHER" id="PTHR48100">
    <property type="entry name" value="BROAD-SPECIFICITY PHOSPHATASE YOR283W-RELATED"/>
    <property type="match status" value="1"/>
</dbReference>
<dbReference type="CDD" id="cd07067">
    <property type="entry name" value="HP_PGM_like"/>
    <property type="match status" value="1"/>
</dbReference>
<keyword evidence="3" id="KW-1185">Reference proteome</keyword>